<accession>A0A6N2NAD9</accession>
<feature type="domain" description="GCF C-terminal" evidence="1">
    <location>
        <begin position="15"/>
        <end position="71"/>
    </location>
</feature>
<evidence type="ECO:0000313" key="2">
    <source>
        <dbReference type="EMBL" id="VFU63015.1"/>
    </source>
</evidence>
<reference evidence="2" key="1">
    <citation type="submission" date="2019-03" db="EMBL/GenBank/DDBJ databases">
        <authorList>
            <person name="Mank J."/>
            <person name="Almeida P."/>
        </authorList>
    </citation>
    <scope>NUCLEOTIDE SEQUENCE</scope>
    <source>
        <strain evidence="2">78183</strain>
    </source>
</reference>
<dbReference type="Pfam" id="PF07842">
    <property type="entry name" value="GCFC"/>
    <property type="match status" value="1"/>
</dbReference>
<sequence>MGRSWCGTLTLDSLAKFFNIREDFTDDISFCNLSCIACSYALPLFIEYFQGWDPLRNPLHGLEALESWKSI</sequence>
<dbReference type="AlphaFoldDB" id="A0A6N2NAD9"/>
<dbReference type="EMBL" id="CAADRP010002181">
    <property type="protein sequence ID" value="VFU63015.1"/>
    <property type="molecule type" value="Genomic_DNA"/>
</dbReference>
<dbReference type="GO" id="GO:0071008">
    <property type="term" value="C:U2-type post-mRNA release spliceosomal complex"/>
    <property type="evidence" value="ECO:0007669"/>
    <property type="project" value="TreeGrafter"/>
</dbReference>
<dbReference type="PANTHER" id="PTHR23329:SF1">
    <property type="entry name" value="TUFTELIN-INTERACTING PROTEIN 11"/>
    <property type="match status" value="1"/>
</dbReference>
<dbReference type="PANTHER" id="PTHR23329">
    <property type="entry name" value="TUFTELIN-INTERACTING PROTEIN 11-RELATED"/>
    <property type="match status" value="1"/>
</dbReference>
<proteinExistence type="predicted"/>
<organism evidence="2">
    <name type="scientific">Salix viminalis</name>
    <name type="common">Common osier</name>
    <name type="synonym">Basket willow</name>
    <dbReference type="NCBI Taxonomy" id="40686"/>
    <lineage>
        <taxon>Eukaryota</taxon>
        <taxon>Viridiplantae</taxon>
        <taxon>Streptophyta</taxon>
        <taxon>Embryophyta</taxon>
        <taxon>Tracheophyta</taxon>
        <taxon>Spermatophyta</taxon>
        <taxon>Magnoliopsida</taxon>
        <taxon>eudicotyledons</taxon>
        <taxon>Gunneridae</taxon>
        <taxon>Pentapetalae</taxon>
        <taxon>rosids</taxon>
        <taxon>fabids</taxon>
        <taxon>Malpighiales</taxon>
        <taxon>Salicaceae</taxon>
        <taxon>Saliceae</taxon>
        <taxon>Salix</taxon>
    </lineage>
</organism>
<dbReference type="InterPro" id="IPR045211">
    <property type="entry name" value="TFP11/STIP/Ntr1"/>
</dbReference>
<protein>
    <recommendedName>
        <fullName evidence="1">GCF C-terminal domain-containing protein</fullName>
    </recommendedName>
</protein>
<evidence type="ECO:0000259" key="1">
    <source>
        <dbReference type="Pfam" id="PF07842"/>
    </source>
</evidence>
<gene>
    <name evidence="2" type="ORF">SVIM_LOCUS478273</name>
</gene>
<dbReference type="GO" id="GO:0000390">
    <property type="term" value="P:spliceosomal complex disassembly"/>
    <property type="evidence" value="ECO:0007669"/>
    <property type="project" value="InterPro"/>
</dbReference>
<name>A0A6N2NAD9_SALVM</name>
<dbReference type="InterPro" id="IPR022783">
    <property type="entry name" value="GCFC_dom"/>
</dbReference>